<feature type="binding site" evidence="7">
    <location>
        <position position="199"/>
    </location>
    <ligand>
        <name>Mn(2+)</name>
        <dbReference type="ChEBI" id="CHEBI:29035"/>
    </ligand>
</feature>
<feature type="binding site" evidence="7">
    <location>
        <position position="61"/>
    </location>
    <ligand>
        <name>Mn(2+)</name>
        <dbReference type="ChEBI" id="CHEBI:29035"/>
    </ligand>
</feature>
<evidence type="ECO:0000256" key="6">
    <source>
        <dbReference type="ARBA" id="ARBA00049204"/>
    </source>
</evidence>
<comment type="function">
    <text evidence="8">Destroys radicals which are normally produced within the cells and which are toxic to biological systems.</text>
</comment>
<dbReference type="InterPro" id="IPR019833">
    <property type="entry name" value="Mn/Fe_SOD_BS"/>
</dbReference>
<dbReference type="Gene3D" id="3.55.40.20">
    <property type="entry name" value="Iron/manganese superoxide dismutase, C-terminal domain"/>
    <property type="match status" value="1"/>
</dbReference>
<evidence type="ECO:0000313" key="11">
    <source>
        <dbReference type="EMBL" id="CAK0782937.1"/>
    </source>
</evidence>
<dbReference type="EC" id="1.15.1.1" evidence="8"/>
<dbReference type="InterPro" id="IPR001189">
    <property type="entry name" value="Mn/Fe_SOD"/>
</dbReference>
<dbReference type="Pfam" id="PF02777">
    <property type="entry name" value="Sod_Fe_C"/>
    <property type="match status" value="1"/>
</dbReference>
<reference evidence="11 12" key="1">
    <citation type="submission" date="2023-10" db="EMBL/GenBank/DDBJ databases">
        <authorList>
            <person name="Maclean D."/>
            <person name="Macfadyen A."/>
        </authorList>
    </citation>
    <scope>NUCLEOTIDE SEQUENCE [LARGE SCALE GENOMIC DNA]</scope>
</reference>
<dbReference type="GO" id="GO:0042644">
    <property type="term" value="C:chloroplast nucleoid"/>
    <property type="evidence" value="ECO:0007669"/>
    <property type="project" value="TreeGrafter"/>
</dbReference>
<dbReference type="InterPro" id="IPR019832">
    <property type="entry name" value="Mn/Fe_SOD_C"/>
</dbReference>
<dbReference type="AlphaFoldDB" id="A0AAV1I9P7"/>
<dbReference type="FunFam" id="1.10.287.990:FF:000002">
    <property type="entry name" value="Superoxide dismutase"/>
    <property type="match status" value="1"/>
</dbReference>
<dbReference type="SUPFAM" id="SSF46609">
    <property type="entry name" value="Fe,Mn superoxide dismutase (SOD), N-terminal domain"/>
    <property type="match status" value="1"/>
</dbReference>
<dbReference type="Pfam" id="PF00081">
    <property type="entry name" value="Sod_Fe_N"/>
    <property type="match status" value="1"/>
</dbReference>
<feature type="binding site" evidence="7">
    <location>
        <position position="113"/>
    </location>
    <ligand>
        <name>Mn(2+)</name>
        <dbReference type="ChEBI" id="CHEBI:29035"/>
    </ligand>
</feature>
<dbReference type="InterPro" id="IPR019831">
    <property type="entry name" value="Mn/Fe_SOD_N"/>
</dbReference>
<dbReference type="PANTHER" id="PTHR42769">
    <property type="entry name" value="SUPEROXIDE DISMUTASE"/>
    <property type="match status" value="1"/>
</dbReference>
<dbReference type="GO" id="GO:0004784">
    <property type="term" value="F:superoxide dismutase activity"/>
    <property type="evidence" value="ECO:0007669"/>
    <property type="project" value="UniProtKB-EC"/>
</dbReference>
<dbReference type="PIRSF" id="PIRSF000349">
    <property type="entry name" value="SODismutase"/>
    <property type="match status" value="1"/>
</dbReference>
<dbReference type="PANTHER" id="PTHR42769:SF3">
    <property type="entry name" value="SUPEROXIDE DISMUTASE [FE] 2, CHLOROPLASTIC"/>
    <property type="match status" value="1"/>
</dbReference>
<protein>
    <recommendedName>
        <fullName evidence="8">Superoxide dismutase</fullName>
        <ecNumber evidence="8">1.15.1.1</ecNumber>
    </recommendedName>
</protein>
<keyword evidence="4 8" id="KW-0560">Oxidoreductase</keyword>
<sequence>MTSVLIQKQAFLGANVAQKQRSRPLGRARIVAARAELELKPLPFAQDALEPKISKETLEVHWGKHHRTYVNNLNGQIKDKPLANKALEEIIVETYNNGSPTPEFNNAGQIFNHDFYWESISPEKQQPEGELKEAIDRDFGSLDEFKKQFKAAGATQFGSGWAWLTKGKDGKLKVTKTPNAESPLVYGETPLLTMDVWEHAYYIDYRQARPEYMNIFVEELINWKKVAERFAA</sequence>
<evidence type="ECO:0000259" key="10">
    <source>
        <dbReference type="Pfam" id="PF02777"/>
    </source>
</evidence>
<dbReference type="GO" id="GO:0046872">
    <property type="term" value="F:metal ion binding"/>
    <property type="evidence" value="ECO:0007669"/>
    <property type="project" value="UniProtKB-KW"/>
</dbReference>
<dbReference type="InterPro" id="IPR036324">
    <property type="entry name" value="Mn/Fe_SOD_N_sf"/>
</dbReference>
<comment type="caution">
    <text evidence="11">The sequence shown here is derived from an EMBL/GenBank/DDBJ whole genome shotgun (WGS) entry which is preliminary data.</text>
</comment>
<evidence type="ECO:0000313" key="12">
    <source>
        <dbReference type="Proteomes" id="UP001314263"/>
    </source>
</evidence>
<comment type="similarity">
    <text evidence="2 8">Belongs to the iron/manganese superoxide dismutase family.</text>
</comment>
<evidence type="ECO:0000256" key="5">
    <source>
        <dbReference type="ARBA" id="ARBA00023004"/>
    </source>
</evidence>
<accession>A0AAV1I9P7</accession>
<name>A0AAV1I9P7_9CHLO</name>
<comment type="catalytic activity">
    <reaction evidence="6 8">
        <text>2 superoxide + 2 H(+) = H2O2 + O2</text>
        <dbReference type="Rhea" id="RHEA:20696"/>
        <dbReference type="ChEBI" id="CHEBI:15378"/>
        <dbReference type="ChEBI" id="CHEBI:15379"/>
        <dbReference type="ChEBI" id="CHEBI:16240"/>
        <dbReference type="ChEBI" id="CHEBI:18421"/>
        <dbReference type="EC" id="1.15.1.1"/>
    </reaction>
</comment>
<feature type="domain" description="Manganese/iron superoxide dismutase N-terminal" evidence="9">
    <location>
        <begin position="38"/>
        <end position="120"/>
    </location>
</feature>
<organism evidence="11 12">
    <name type="scientific">Coccomyxa viridis</name>
    <dbReference type="NCBI Taxonomy" id="1274662"/>
    <lineage>
        <taxon>Eukaryota</taxon>
        <taxon>Viridiplantae</taxon>
        <taxon>Chlorophyta</taxon>
        <taxon>core chlorophytes</taxon>
        <taxon>Trebouxiophyceae</taxon>
        <taxon>Trebouxiophyceae incertae sedis</taxon>
        <taxon>Coccomyxaceae</taxon>
        <taxon>Coccomyxa</taxon>
    </lineage>
</organism>
<evidence type="ECO:0000256" key="2">
    <source>
        <dbReference type="ARBA" id="ARBA00008714"/>
    </source>
</evidence>
<evidence type="ECO:0000256" key="4">
    <source>
        <dbReference type="ARBA" id="ARBA00023002"/>
    </source>
</evidence>
<comment type="cofactor">
    <cofactor evidence="1">
        <name>Fe cation</name>
        <dbReference type="ChEBI" id="CHEBI:24875"/>
    </cofactor>
</comment>
<evidence type="ECO:0000256" key="8">
    <source>
        <dbReference type="RuleBase" id="RU000414"/>
    </source>
</evidence>
<keyword evidence="3 7" id="KW-0479">Metal-binding</keyword>
<gene>
    <name evidence="11" type="ORF">CVIRNUC_006132</name>
</gene>
<feature type="binding site" evidence="7">
    <location>
        <position position="195"/>
    </location>
    <ligand>
        <name>Mn(2+)</name>
        <dbReference type="ChEBI" id="CHEBI:29035"/>
    </ligand>
</feature>
<keyword evidence="5" id="KW-0408">Iron</keyword>
<proteinExistence type="inferred from homology"/>
<dbReference type="SUPFAM" id="SSF54719">
    <property type="entry name" value="Fe,Mn superoxide dismutase (SOD), C-terminal domain"/>
    <property type="match status" value="1"/>
</dbReference>
<evidence type="ECO:0000256" key="3">
    <source>
        <dbReference type="ARBA" id="ARBA00022723"/>
    </source>
</evidence>
<feature type="domain" description="Manganese/iron superoxide dismutase C-terminal" evidence="10">
    <location>
        <begin position="127"/>
        <end position="229"/>
    </location>
</feature>
<evidence type="ECO:0000256" key="7">
    <source>
        <dbReference type="PIRSR" id="PIRSR000349-1"/>
    </source>
</evidence>
<dbReference type="EMBL" id="CAUYUE010000007">
    <property type="protein sequence ID" value="CAK0782937.1"/>
    <property type="molecule type" value="Genomic_DNA"/>
</dbReference>
<dbReference type="Gene3D" id="1.10.287.990">
    <property type="entry name" value="Fe,Mn superoxide dismutase (SOD) domain"/>
    <property type="match status" value="1"/>
</dbReference>
<dbReference type="Proteomes" id="UP001314263">
    <property type="component" value="Unassembled WGS sequence"/>
</dbReference>
<dbReference type="PROSITE" id="PS00088">
    <property type="entry name" value="SOD_MN"/>
    <property type="match status" value="1"/>
</dbReference>
<keyword evidence="12" id="KW-1185">Reference proteome</keyword>
<dbReference type="InterPro" id="IPR036314">
    <property type="entry name" value="SOD_C_sf"/>
</dbReference>
<dbReference type="FunFam" id="3.55.40.20:FF:000001">
    <property type="entry name" value="Superoxide dismutase"/>
    <property type="match status" value="1"/>
</dbReference>
<evidence type="ECO:0000259" key="9">
    <source>
        <dbReference type="Pfam" id="PF00081"/>
    </source>
</evidence>
<evidence type="ECO:0000256" key="1">
    <source>
        <dbReference type="ARBA" id="ARBA00001962"/>
    </source>
</evidence>
<dbReference type="PRINTS" id="PR01703">
    <property type="entry name" value="MNSODISMTASE"/>
</dbReference>